<keyword evidence="2" id="KW-0812">Transmembrane</keyword>
<evidence type="ECO:0000313" key="3">
    <source>
        <dbReference type="EMBL" id="PIR87881.1"/>
    </source>
</evidence>
<comment type="caution">
    <text evidence="3">The sequence shown here is derived from an EMBL/GenBank/DDBJ whole genome shotgun (WGS) entry which is preliminary data.</text>
</comment>
<gene>
    <name evidence="3" type="ORF">COU10_02200</name>
</gene>
<feature type="region of interest" description="Disordered" evidence="1">
    <location>
        <begin position="30"/>
        <end position="58"/>
    </location>
</feature>
<organism evidence="3 4">
    <name type="scientific">Candidatus Harrisonbacteria bacterium CG10_big_fil_rev_8_21_14_0_10_45_28</name>
    <dbReference type="NCBI Taxonomy" id="1974586"/>
    <lineage>
        <taxon>Bacteria</taxon>
        <taxon>Candidatus Harrisoniibacteriota</taxon>
    </lineage>
</organism>
<proteinExistence type="predicted"/>
<keyword evidence="2" id="KW-0472">Membrane</keyword>
<evidence type="ECO:0000256" key="1">
    <source>
        <dbReference type="SAM" id="MobiDB-lite"/>
    </source>
</evidence>
<evidence type="ECO:0000313" key="4">
    <source>
        <dbReference type="Proteomes" id="UP000230903"/>
    </source>
</evidence>
<feature type="compositionally biased region" description="Polar residues" evidence="1">
    <location>
        <begin position="31"/>
        <end position="48"/>
    </location>
</feature>
<reference evidence="4" key="1">
    <citation type="submission" date="2017-09" db="EMBL/GenBank/DDBJ databases">
        <title>Depth-based differentiation of microbial function through sediment-hosted aquifers and enrichment of novel symbionts in the deep terrestrial subsurface.</title>
        <authorList>
            <person name="Probst A.J."/>
            <person name="Ladd B."/>
            <person name="Jarett J.K."/>
            <person name="Geller-Mcgrath D.E."/>
            <person name="Sieber C.M.K."/>
            <person name="Emerson J.B."/>
            <person name="Anantharaman K."/>
            <person name="Thomas B.C."/>
            <person name="Malmstrom R."/>
            <person name="Stieglmeier M."/>
            <person name="Klingl A."/>
            <person name="Woyke T."/>
            <person name="Ryan C.M."/>
            <person name="Banfield J.F."/>
        </authorList>
    </citation>
    <scope>NUCLEOTIDE SEQUENCE [LARGE SCALE GENOMIC DNA]</scope>
</reference>
<dbReference type="EMBL" id="PFBC01000035">
    <property type="protein sequence ID" value="PIR87881.1"/>
    <property type="molecule type" value="Genomic_DNA"/>
</dbReference>
<evidence type="ECO:0000256" key="2">
    <source>
        <dbReference type="SAM" id="Phobius"/>
    </source>
</evidence>
<name>A0A2H0UNB8_9BACT</name>
<feature type="transmembrane region" description="Helical" evidence="2">
    <location>
        <begin position="7"/>
        <end position="25"/>
    </location>
</feature>
<dbReference type="AlphaFoldDB" id="A0A2H0UNB8"/>
<dbReference type="Proteomes" id="UP000230903">
    <property type="component" value="Unassembled WGS sequence"/>
</dbReference>
<accession>A0A2H0UNB8</accession>
<protein>
    <submittedName>
        <fullName evidence="3">Uncharacterized protein</fullName>
    </submittedName>
</protein>
<sequence>MSGVAKFKNPIILAIFLIISNFFNMEENMNKDPNSWEKQPTQQVSQAPSEGFRPIPASELKKKGKGTWLGILIIIVLIVLIMALPERNVNDSEGEGESHEGESGEMIENGQAETPATVGEAVVNMSPVIVDGRTYSFKDIDWLFDGQGKTPEGESLVMARLQFVGFTRDGIAIDVLPYRLGVQQGVCQEILAPAVVLAPAGTPLTFLQCASGDNVRQIGVYQNGRLIESYLRYKLVGQSFTEMNKVQTIDLAGIVK</sequence>
<keyword evidence="2" id="KW-1133">Transmembrane helix</keyword>
<feature type="transmembrane region" description="Helical" evidence="2">
    <location>
        <begin position="66"/>
        <end position="84"/>
    </location>
</feature>